<protein>
    <submittedName>
        <fullName evidence="1">Uncharacterized protein</fullName>
    </submittedName>
</protein>
<keyword evidence="2" id="KW-1185">Reference proteome</keyword>
<comment type="caution">
    <text evidence="1">The sequence shown here is derived from an EMBL/GenBank/DDBJ whole genome shotgun (WGS) entry which is preliminary data.</text>
</comment>
<name>A0A6A1QD41_BALPH</name>
<sequence>VYGIRTRSRAVEIFTTCAHMICNMEELEKGAAKVLIFPVVQQFTEAFVQALQIPDGPTSDSGFKMEVLKSMSKADSRFRFFTLDCTYVRTEVNYTEEVEDPVDSD</sequence>
<dbReference type="Proteomes" id="UP000437017">
    <property type="component" value="Unassembled WGS sequence"/>
</dbReference>
<reference evidence="1 2" key="1">
    <citation type="journal article" date="2019" name="PLoS ONE">
        <title>Genomic analyses reveal an absence of contemporary introgressive admixture between fin whales and blue whales, despite known hybrids.</title>
        <authorList>
            <person name="Westbury M.V."/>
            <person name="Petersen B."/>
            <person name="Lorenzen E.D."/>
        </authorList>
    </citation>
    <scope>NUCLEOTIDE SEQUENCE [LARGE SCALE GENOMIC DNA]</scope>
    <source>
        <strain evidence="1">FinWhale-01</strain>
    </source>
</reference>
<evidence type="ECO:0000313" key="1">
    <source>
        <dbReference type="EMBL" id="KAB0406582.1"/>
    </source>
</evidence>
<dbReference type="OrthoDB" id="431626at2759"/>
<feature type="non-terminal residue" evidence="1">
    <location>
        <position position="1"/>
    </location>
</feature>
<feature type="non-terminal residue" evidence="1">
    <location>
        <position position="105"/>
    </location>
</feature>
<proteinExistence type="predicted"/>
<accession>A0A6A1QD41</accession>
<gene>
    <name evidence="1" type="ORF">E2I00_010391</name>
</gene>
<dbReference type="AlphaFoldDB" id="A0A6A1QD41"/>
<organism evidence="1 2">
    <name type="scientific">Balaenoptera physalus</name>
    <name type="common">Fin whale</name>
    <name type="synonym">Balaena physalus</name>
    <dbReference type="NCBI Taxonomy" id="9770"/>
    <lineage>
        <taxon>Eukaryota</taxon>
        <taxon>Metazoa</taxon>
        <taxon>Chordata</taxon>
        <taxon>Craniata</taxon>
        <taxon>Vertebrata</taxon>
        <taxon>Euteleostomi</taxon>
        <taxon>Mammalia</taxon>
        <taxon>Eutheria</taxon>
        <taxon>Laurasiatheria</taxon>
        <taxon>Artiodactyla</taxon>
        <taxon>Whippomorpha</taxon>
        <taxon>Cetacea</taxon>
        <taxon>Mysticeti</taxon>
        <taxon>Balaenopteridae</taxon>
        <taxon>Balaenoptera</taxon>
    </lineage>
</organism>
<evidence type="ECO:0000313" key="2">
    <source>
        <dbReference type="Proteomes" id="UP000437017"/>
    </source>
</evidence>
<dbReference type="EMBL" id="SGJD01000166">
    <property type="protein sequence ID" value="KAB0406582.1"/>
    <property type="molecule type" value="Genomic_DNA"/>
</dbReference>